<dbReference type="InterPro" id="IPR013424">
    <property type="entry name" value="Ice-binding_C"/>
</dbReference>
<feature type="transmembrane region" description="Helical" evidence="1">
    <location>
        <begin position="6"/>
        <end position="22"/>
    </location>
</feature>
<feature type="non-terminal residue" evidence="3">
    <location>
        <position position="1"/>
    </location>
</feature>
<reference evidence="3" key="2">
    <citation type="journal article" date="2021" name="Microbiome">
        <title>Successional dynamics and alternative stable states in a saline activated sludge microbial community over 9 years.</title>
        <authorList>
            <person name="Wang Y."/>
            <person name="Ye J."/>
            <person name="Ju F."/>
            <person name="Liu L."/>
            <person name="Boyd J.A."/>
            <person name="Deng Y."/>
            <person name="Parks D.H."/>
            <person name="Jiang X."/>
            <person name="Yin X."/>
            <person name="Woodcroft B.J."/>
            <person name="Tyson G.W."/>
            <person name="Hugenholtz P."/>
            <person name="Polz M.F."/>
            <person name="Zhang T."/>
        </authorList>
    </citation>
    <scope>NUCLEOTIDE SEQUENCE</scope>
    <source>
        <strain evidence="3">HKST-UBA02</strain>
    </source>
</reference>
<keyword evidence="1" id="KW-0472">Membrane</keyword>
<accession>A0A956NHQ6</accession>
<dbReference type="NCBIfam" id="TIGR02595">
    <property type="entry name" value="PEP_CTERM"/>
    <property type="match status" value="1"/>
</dbReference>
<reference evidence="3" key="1">
    <citation type="submission" date="2020-04" db="EMBL/GenBank/DDBJ databases">
        <authorList>
            <person name="Zhang T."/>
        </authorList>
    </citation>
    <scope>NUCLEOTIDE SEQUENCE</scope>
    <source>
        <strain evidence="3">HKST-UBA02</strain>
    </source>
</reference>
<dbReference type="AlphaFoldDB" id="A0A956NHQ6"/>
<feature type="domain" description="Ice-binding protein C-terminal" evidence="2">
    <location>
        <begin position="3"/>
        <end position="26"/>
    </location>
</feature>
<proteinExistence type="predicted"/>
<evidence type="ECO:0000259" key="2">
    <source>
        <dbReference type="Pfam" id="PF07589"/>
    </source>
</evidence>
<protein>
    <submittedName>
        <fullName evidence="3">PEP-CTERM sorting domain-containing protein</fullName>
    </submittedName>
</protein>
<keyword evidence="1" id="KW-1133">Transmembrane helix</keyword>
<evidence type="ECO:0000313" key="4">
    <source>
        <dbReference type="Proteomes" id="UP000739538"/>
    </source>
</evidence>
<comment type="caution">
    <text evidence="3">The sequence shown here is derived from an EMBL/GenBank/DDBJ whole genome shotgun (WGS) entry which is preliminary data.</text>
</comment>
<sequence>TNPVPEPASLVLLGMGLGLAALKRRRSAA</sequence>
<dbReference type="EMBL" id="JAGQHS010000377">
    <property type="protein sequence ID" value="MCA9759523.1"/>
    <property type="molecule type" value="Genomic_DNA"/>
</dbReference>
<evidence type="ECO:0000256" key="1">
    <source>
        <dbReference type="SAM" id="Phobius"/>
    </source>
</evidence>
<name>A0A956NHQ6_UNCEI</name>
<dbReference type="Pfam" id="PF07589">
    <property type="entry name" value="PEP-CTERM"/>
    <property type="match status" value="1"/>
</dbReference>
<evidence type="ECO:0000313" key="3">
    <source>
        <dbReference type="EMBL" id="MCA9759523.1"/>
    </source>
</evidence>
<organism evidence="3 4">
    <name type="scientific">Eiseniibacteriota bacterium</name>
    <dbReference type="NCBI Taxonomy" id="2212470"/>
    <lineage>
        <taxon>Bacteria</taxon>
        <taxon>Candidatus Eiseniibacteriota</taxon>
    </lineage>
</organism>
<gene>
    <name evidence="3" type="ORF">KDA27_27255</name>
</gene>
<keyword evidence="1" id="KW-0812">Transmembrane</keyword>
<dbReference type="Proteomes" id="UP000739538">
    <property type="component" value="Unassembled WGS sequence"/>
</dbReference>